<name>A0ABU7R796_9ACTN</name>
<keyword evidence="1" id="KW-0812">Transmembrane</keyword>
<sequence length="373" mass="40334">MRFQEMTKEGAERILGVPSQYTKGDLRQCYTAKAREYHPDTAAQNGLTPEQAQSRMTDVNKAYDFLKGQFEGANEDRVVVRGTWETAAAASGIESGFAGVDWRYGTGPDPTPSSGAHFRKGAGSGFGAYGTNNYGTYEGSESWNADVSGAADDDFWSFADEGASAADAKVPVTPRTVLLGPVVLRVAFSALFVWLWWRTFPLVGDNLSRYPVAAGSGTPDLLGVARLVAGLVYPTYLLAVEVVAGQVSGLVREVLNGLLSWASGTYYDLRPKSASYGCALSRMIRNQLWSVLMAPLVVWLAGRCVAAPASDLAQRVCWGALALALGVDMLAAVVRGGFVNIWTTALSERVEASYLMVRKRILERCGKWNERGR</sequence>
<dbReference type="InterPro" id="IPR001623">
    <property type="entry name" value="DnaJ_domain"/>
</dbReference>
<dbReference type="Pfam" id="PF00226">
    <property type="entry name" value="DnaJ"/>
    <property type="match status" value="1"/>
</dbReference>
<accession>A0ABU7R796</accession>
<gene>
    <name evidence="3" type="ORF">VXJ25_00445</name>
</gene>
<proteinExistence type="predicted"/>
<comment type="caution">
    <text evidence="3">The sequence shown here is derived from an EMBL/GenBank/DDBJ whole genome shotgun (WGS) entry which is preliminary data.</text>
</comment>
<organism evidence="3 4">
    <name type="scientific">Olsenella absiana</name>
    <dbReference type="NCBI Taxonomy" id="3115222"/>
    <lineage>
        <taxon>Bacteria</taxon>
        <taxon>Bacillati</taxon>
        <taxon>Actinomycetota</taxon>
        <taxon>Coriobacteriia</taxon>
        <taxon>Coriobacteriales</taxon>
        <taxon>Atopobiaceae</taxon>
        <taxon>Olsenella</taxon>
    </lineage>
</organism>
<dbReference type="EMBL" id="JAZGJQ010000001">
    <property type="protein sequence ID" value="MEE6146469.1"/>
    <property type="molecule type" value="Genomic_DNA"/>
</dbReference>
<dbReference type="PROSITE" id="PS50076">
    <property type="entry name" value="DNAJ_2"/>
    <property type="match status" value="1"/>
</dbReference>
<keyword evidence="4" id="KW-1185">Reference proteome</keyword>
<dbReference type="CDD" id="cd06257">
    <property type="entry name" value="DnaJ"/>
    <property type="match status" value="1"/>
</dbReference>
<dbReference type="Gene3D" id="1.10.287.110">
    <property type="entry name" value="DnaJ domain"/>
    <property type="match status" value="1"/>
</dbReference>
<dbReference type="InterPro" id="IPR036869">
    <property type="entry name" value="J_dom_sf"/>
</dbReference>
<feature type="transmembrane region" description="Helical" evidence="1">
    <location>
        <begin position="288"/>
        <end position="306"/>
    </location>
</feature>
<evidence type="ECO:0000259" key="2">
    <source>
        <dbReference type="PROSITE" id="PS50076"/>
    </source>
</evidence>
<feature type="domain" description="J" evidence="2">
    <location>
        <begin position="10"/>
        <end position="88"/>
    </location>
</feature>
<dbReference type="RefSeq" id="WP_330957235.1">
    <property type="nucleotide sequence ID" value="NZ_JAZGJQ010000001.1"/>
</dbReference>
<feature type="transmembrane region" description="Helical" evidence="1">
    <location>
        <begin position="318"/>
        <end position="338"/>
    </location>
</feature>
<reference evidence="3 4" key="1">
    <citation type="submission" date="2024-01" db="EMBL/GenBank/DDBJ databases">
        <title>Description of Olsenella sp. nov., isolated from pig feces.</title>
        <authorList>
            <person name="Chang Y.-H."/>
        </authorList>
    </citation>
    <scope>NUCLEOTIDE SEQUENCE [LARGE SCALE GENOMIC DNA]</scope>
    <source>
        <strain evidence="3 4">YH-ols2223</strain>
    </source>
</reference>
<protein>
    <submittedName>
        <fullName evidence="3">DnaJ domain-containing protein</fullName>
    </submittedName>
</protein>
<keyword evidence="1" id="KW-1133">Transmembrane helix</keyword>
<evidence type="ECO:0000256" key="1">
    <source>
        <dbReference type="SAM" id="Phobius"/>
    </source>
</evidence>
<dbReference type="SUPFAM" id="SSF46565">
    <property type="entry name" value="Chaperone J-domain"/>
    <property type="match status" value="1"/>
</dbReference>
<feature type="transmembrane region" description="Helical" evidence="1">
    <location>
        <begin position="177"/>
        <end position="197"/>
    </location>
</feature>
<evidence type="ECO:0000313" key="3">
    <source>
        <dbReference type="EMBL" id="MEE6146469.1"/>
    </source>
</evidence>
<dbReference type="Proteomes" id="UP001332931">
    <property type="component" value="Unassembled WGS sequence"/>
</dbReference>
<keyword evidence="1" id="KW-0472">Membrane</keyword>
<evidence type="ECO:0000313" key="4">
    <source>
        <dbReference type="Proteomes" id="UP001332931"/>
    </source>
</evidence>